<dbReference type="Pfam" id="PF02376">
    <property type="entry name" value="CUT"/>
    <property type="match status" value="1"/>
</dbReference>
<keyword evidence="7" id="KW-0804">Transcription</keyword>
<keyword evidence="12" id="KW-1185">Reference proteome</keyword>
<dbReference type="CTD" id="20196420"/>
<dbReference type="FunFam" id="1.10.260.40:FF:000027">
    <property type="entry name" value="Homeobox protein cut-like"/>
    <property type="match status" value="1"/>
</dbReference>
<dbReference type="eggNOG" id="KOG2252">
    <property type="taxonomic scope" value="Eukaryota"/>
</dbReference>
<dbReference type="InterPro" id="IPR003350">
    <property type="entry name" value="CUT_dom"/>
</dbReference>
<keyword evidence="4" id="KW-0175">Coiled coil</keyword>
<evidence type="ECO:0000256" key="5">
    <source>
        <dbReference type="ARBA" id="ARBA00023125"/>
    </source>
</evidence>
<evidence type="ECO:0000313" key="10">
    <source>
        <dbReference type="EMBL" id="ESO07736.1"/>
    </source>
</evidence>
<evidence type="ECO:0000313" key="12">
    <source>
        <dbReference type="Proteomes" id="UP000015101"/>
    </source>
</evidence>
<dbReference type="EnsemblMetazoa" id="HelroT137627">
    <property type="protein sequence ID" value="HelroP137627"/>
    <property type="gene ID" value="HelroG137627"/>
</dbReference>
<accession>T1EIM0</accession>
<evidence type="ECO:0000256" key="3">
    <source>
        <dbReference type="ARBA" id="ARBA00023015"/>
    </source>
</evidence>
<dbReference type="InParanoid" id="T1EIM0"/>
<evidence type="ECO:0000259" key="9">
    <source>
        <dbReference type="PROSITE" id="PS51042"/>
    </source>
</evidence>
<dbReference type="EMBL" id="KB096183">
    <property type="protein sequence ID" value="ESO07736.1"/>
    <property type="molecule type" value="Genomic_DNA"/>
</dbReference>
<dbReference type="SMART" id="SM01109">
    <property type="entry name" value="CUT"/>
    <property type="match status" value="1"/>
</dbReference>
<dbReference type="GeneID" id="20196420"/>
<keyword evidence="5" id="KW-0238">DNA-binding</keyword>
<reference evidence="11" key="3">
    <citation type="submission" date="2015-06" db="UniProtKB">
        <authorList>
            <consortium name="EnsemblMetazoa"/>
        </authorList>
    </citation>
    <scope>IDENTIFICATION</scope>
</reference>
<dbReference type="PANTHER" id="PTHR14043:SF2">
    <property type="entry name" value="HOMEOBOX PROTEIN CUT"/>
    <property type="match status" value="1"/>
</dbReference>
<dbReference type="InterPro" id="IPR010982">
    <property type="entry name" value="Lambda_DNA-bd_dom_sf"/>
</dbReference>
<dbReference type="OrthoDB" id="10257567at2759"/>
<dbReference type="PROSITE" id="PS51042">
    <property type="entry name" value="CUT"/>
    <property type="match status" value="1"/>
</dbReference>
<dbReference type="GO" id="GO:0005634">
    <property type="term" value="C:nucleus"/>
    <property type="evidence" value="ECO:0007669"/>
    <property type="project" value="UniProtKB-SubCell"/>
</dbReference>
<dbReference type="GO" id="GO:0003677">
    <property type="term" value="F:DNA binding"/>
    <property type="evidence" value="ECO:0007669"/>
    <property type="project" value="UniProtKB-KW"/>
</dbReference>
<sequence>DLNTEEIVQKVKEILSENCISQRQFGEQVLGLSQGSVSDLLARPKPWLMLTQKGREPFVRMKCFLDDSTSLDSL</sequence>
<keyword evidence="6" id="KW-0371">Homeobox</keyword>
<dbReference type="HOGENOM" id="CLU_180451_1_0_1"/>
<dbReference type="KEGG" id="hro:HELRODRAFT_137627"/>
<dbReference type="RefSeq" id="XP_009014347.1">
    <property type="nucleotide sequence ID" value="XM_009016099.1"/>
</dbReference>
<reference evidence="10 12" key="2">
    <citation type="journal article" date="2013" name="Nature">
        <title>Insights into bilaterian evolution from three spiralian genomes.</title>
        <authorList>
            <person name="Simakov O."/>
            <person name="Marletaz F."/>
            <person name="Cho S.J."/>
            <person name="Edsinger-Gonzales E."/>
            <person name="Havlak P."/>
            <person name="Hellsten U."/>
            <person name="Kuo D.H."/>
            <person name="Larsson T."/>
            <person name="Lv J."/>
            <person name="Arendt D."/>
            <person name="Savage R."/>
            <person name="Osoegawa K."/>
            <person name="de Jong P."/>
            <person name="Grimwood J."/>
            <person name="Chapman J.A."/>
            <person name="Shapiro H."/>
            <person name="Aerts A."/>
            <person name="Otillar R.P."/>
            <person name="Terry A.Y."/>
            <person name="Boore J.L."/>
            <person name="Grigoriev I.V."/>
            <person name="Lindberg D.R."/>
            <person name="Seaver E.C."/>
            <person name="Weisblat D.A."/>
            <person name="Putnam N.H."/>
            <person name="Rokhsar D.S."/>
        </authorList>
    </citation>
    <scope>NUCLEOTIDE SEQUENCE</scope>
</reference>
<dbReference type="EMBL" id="AMQM01003511">
    <property type="status" value="NOT_ANNOTATED_CDS"/>
    <property type="molecule type" value="Genomic_DNA"/>
</dbReference>
<gene>
    <name evidence="11" type="primary">20196420</name>
    <name evidence="10" type="ORF">HELRODRAFT_137627</name>
</gene>
<comment type="subcellular location">
    <subcellularLocation>
        <location evidence="1">Nucleus</location>
    </subcellularLocation>
</comment>
<dbReference type="Proteomes" id="UP000015101">
    <property type="component" value="Unassembled WGS sequence"/>
</dbReference>
<feature type="domain" description="CUT" evidence="9">
    <location>
        <begin position="1"/>
        <end position="74"/>
    </location>
</feature>
<evidence type="ECO:0000256" key="7">
    <source>
        <dbReference type="ARBA" id="ARBA00023163"/>
    </source>
</evidence>
<keyword evidence="8" id="KW-0539">Nucleus</keyword>
<dbReference type="AlphaFoldDB" id="T1EIM0"/>
<proteinExistence type="predicted"/>
<evidence type="ECO:0000256" key="8">
    <source>
        <dbReference type="ARBA" id="ARBA00023242"/>
    </source>
</evidence>
<evidence type="ECO:0000256" key="4">
    <source>
        <dbReference type="ARBA" id="ARBA00023054"/>
    </source>
</evidence>
<dbReference type="Gene3D" id="1.10.260.40">
    <property type="entry name" value="lambda repressor-like DNA-binding domains"/>
    <property type="match status" value="1"/>
</dbReference>
<keyword evidence="2" id="KW-0677">Repeat</keyword>
<dbReference type="PANTHER" id="PTHR14043">
    <property type="entry name" value="CCAAT DISPLACEMENT PROTEIN-RELATED"/>
    <property type="match status" value="1"/>
</dbReference>
<dbReference type="SUPFAM" id="SSF47413">
    <property type="entry name" value="lambda repressor-like DNA-binding domains"/>
    <property type="match status" value="1"/>
</dbReference>
<reference evidence="12" key="1">
    <citation type="submission" date="2012-12" db="EMBL/GenBank/DDBJ databases">
        <authorList>
            <person name="Hellsten U."/>
            <person name="Grimwood J."/>
            <person name="Chapman J.A."/>
            <person name="Shapiro H."/>
            <person name="Aerts A."/>
            <person name="Otillar R.P."/>
            <person name="Terry A.Y."/>
            <person name="Boore J.L."/>
            <person name="Simakov O."/>
            <person name="Marletaz F."/>
            <person name="Cho S.-J."/>
            <person name="Edsinger-Gonzales E."/>
            <person name="Havlak P."/>
            <person name="Kuo D.-H."/>
            <person name="Larsson T."/>
            <person name="Lv J."/>
            <person name="Arendt D."/>
            <person name="Savage R."/>
            <person name="Osoegawa K."/>
            <person name="de Jong P."/>
            <person name="Lindberg D.R."/>
            <person name="Seaver E.C."/>
            <person name="Weisblat D.A."/>
            <person name="Putnam N.H."/>
            <person name="Grigoriev I.V."/>
            <person name="Rokhsar D.S."/>
        </authorList>
    </citation>
    <scope>NUCLEOTIDE SEQUENCE</scope>
</reference>
<keyword evidence="3" id="KW-0805">Transcription regulation</keyword>
<protein>
    <recommendedName>
        <fullName evidence="9">CUT domain-containing protein</fullName>
    </recommendedName>
</protein>
<name>T1EIM0_HELRO</name>
<evidence type="ECO:0000313" key="11">
    <source>
        <dbReference type="EnsemblMetazoa" id="HelroP137627"/>
    </source>
</evidence>
<evidence type="ECO:0000256" key="6">
    <source>
        <dbReference type="ARBA" id="ARBA00023155"/>
    </source>
</evidence>
<organism evidence="11 12">
    <name type="scientific">Helobdella robusta</name>
    <name type="common">Californian leech</name>
    <dbReference type="NCBI Taxonomy" id="6412"/>
    <lineage>
        <taxon>Eukaryota</taxon>
        <taxon>Metazoa</taxon>
        <taxon>Spiralia</taxon>
        <taxon>Lophotrochozoa</taxon>
        <taxon>Annelida</taxon>
        <taxon>Clitellata</taxon>
        <taxon>Hirudinea</taxon>
        <taxon>Rhynchobdellida</taxon>
        <taxon>Glossiphoniidae</taxon>
        <taxon>Helobdella</taxon>
    </lineage>
</organism>
<evidence type="ECO:0000256" key="2">
    <source>
        <dbReference type="ARBA" id="ARBA00022737"/>
    </source>
</evidence>
<evidence type="ECO:0000256" key="1">
    <source>
        <dbReference type="ARBA" id="ARBA00004123"/>
    </source>
</evidence>